<dbReference type="HAMAP" id="MF_01072">
    <property type="entry name" value="MdoH_OpgH"/>
    <property type="match status" value="1"/>
</dbReference>
<feature type="transmembrane region" description="Helical" evidence="12">
    <location>
        <begin position="518"/>
        <end position="545"/>
    </location>
</feature>
<dbReference type="RefSeq" id="WP_338437347.1">
    <property type="nucleotide sequence ID" value="NZ_JAUYVH010000009.1"/>
</dbReference>
<feature type="transmembrane region" description="Helical" evidence="12">
    <location>
        <begin position="572"/>
        <end position="596"/>
    </location>
</feature>
<keyword evidence="11 12" id="KW-0472">Membrane</keyword>
<evidence type="ECO:0000256" key="2">
    <source>
        <dbReference type="ARBA" id="ARBA00005001"/>
    </source>
</evidence>
<comment type="similarity">
    <text evidence="3 12">Belongs to the glycosyltransferase 2 family. OpgH subfamily.</text>
</comment>
<evidence type="ECO:0000256" key="10">
    <source>
        <dbReference type="ARBA" id="ARBA00022989"/>
    </source>
</evidence>
<feature type="transmembrane region" description="Helical" evidence="12">
    <location>
        <begin position="605"/>
        <end position="623"/>
    </location>
</feature>
<proteinExistence type="inferred from homology"/>
<keyword evidence="6" id="KW-0997">Cell inner membrane</keyword>
<comment type="caution">
    <text evidence="15">The sequence shown here is derived from an EMBL/GenBank/DDBJ whole genome shotgun (WGS) entry which is preliminary data.</text>
</comment>
<comment type="function">
    <text evidence="12">Involved in the biosynthesis of osmoregulated periplasmic glucans (OPGs).</text>
</comment>
<gene>
    <name evidence="15" type="primary">mdoH</name>
    <name evidence="12" type="synonym">opgH</name>
    <name evidence="15" type="ORF">Q8A64_13420</name>
</gene>
<keyword evidence="8 12" id="KW-0808">Transferase</keyword>
<feature type="transmembrane region" description="Helical" evidence="12">
    <location>
        <begin position="203"/>
        <end position="225"/>
    </location>
</feature>
<feature type="transmembrane region" description="Helical" evidence="12">
    <location>
        <begin position="166"/>
        <end position="183"/>
    </location>
</feature>
<reference evidence="15 16" key="1">
    <citation type="submission" date="2023-08" db="EMBL/GenBank/DDBJ databases">
        <title>Oxalobacteraceae gen .nov., isolated from river sludge outside the plant.</title>
        <authorList>
            <person name="Zhao S.Y."/>
        </authorList>
    </citation>
    <scope>NUCLEOTIDE SEQUENCE [LARGE SCALE GENOMIC DNA]</scope>
    <source>
        <strain evidence="15 16">R-40</strain>
    </source>
</reference>
<name>A0ABU1BQV8_9BURK</name>
<evidence type="ECO:0000256" key="11">
    <source>
        <dbReference type="ARBA" id="ARBA00023136"/>
    </source>
</evidence>
<dbReference type="Pfam" id="PF00535">
    <property type="entry name" value="Glycos_transf_2"/>
    <property type="match status" value="1"/>
</dbReference>
<evidence type="ECO:0000256" key="3">
    <source>
        <dbReference type="ARBA" id="ARBA00009337"/>
    </source>
</evidence>
<keyword evidence="7 12" id="KW-0328">Glycosyltransferase</keyword>
<dbReference type="EC" id="2.4.1.-" evidence="12"/>
<protein>
    <recommendedName>
        <fullName evidence="4 12">Glucans biosynthesis glucosyltransferase H</fullName>
        <ecNumber evidence="12">2.4.1.-</ecNumber>
    </recommendedName>
</protein>
<feature type="region of interest" description="Disordered" evidence="13">
    <location>
        <begin position="128"/>
        <end position="151"/>
    </location>
</feature>
<evidence type="ECO:0000256" key="4">
    <source>
        <dbReference type="ARBA" id="ARBA00020585"/>
    </source>
</evidence>
<feature type="transmembrane region" description="Helical" evidence="12">
    <location>
        <begin position="687"/>
        <end position="707"/>
    </location>
</feature>
<dbReference type="GO" id="GO:0016757">
    <property type="term" value="F:glycosyltransferase activity"/>
    <property type="evidence" value="ECO:0007669"/>
    <property type="project" value="UniProtKB-KW"/>
</dbReference>
<evidence type="ECO:0000256" key="6">
    <source>
        <dbReference type="ARBA" id="ARBA00022519"/>
    </source>
</evidence>
<evidence type="ECO:0000256" key="12">
    <source>
        <dbReference type="HAMAP-Rule" id="MF_01072"/>
    </source>
</evidence>
<evidence type="ECO:0000313" key="16">
    <source>
        <dbReference type="Proteomes" id="UP001225596"/>
    </source>
</evidence>
<feature type="domain" description="Glycosyltransferase 2-like" evidence="14">
    <location>
        <begin position="251"/>
        <end position="433"/>
    </location>
</feature>
<dbReference type="InterPro" id="IPR023725">
    <property type="entry name" value="Glucans_biosynth_gluTrFase_H"/>
</dbReference>
<dbReference type="PANTHER" id="PTHR43867">
    <property type="entry name" value="CELLULOSE SYNTHASE CATALYTIC SUBUNIT A [UDP-FORMING]"/>
    <property type="match status" value="1"/>
</dbReference>
<keyword evidence="10 12" id="KW-1133">Transmembrane helix</keyword>
<evidence type="ECO:0000256" key="13">
    <source>
        <dbReference type="SAM" id="MobiDB-lite"/>
    </source>
</evidence>
<dbReference type="InterPro" id="IPR029044">
    <property type="entry name" value="Nucleotide-diphossugar_trans"/>
</dbReference>
<dbReference type="NCBIfam" id="NF003955">
    <property type="entry name" value="PRK05454.1-1"/>
    <property type="match status" value="1"/>
</dbReference>
<evidence type="ECO:0000256" key="8">
    <source>
        <dbReference type="ARBA" id="ARBA00022679"/>
    </source>
</evidence>
<dbReference type="CDD" id="cd04191">
    <property type="entry name" value="Glucan_BSP_MdoH"/>
    <property type="match status" value="1"/>
</dbReference>
<comment type="pathway">
    <text evidence="2 12">Glycan metabolism; osmoregulated periplasmic glucan (OPG) biosynthesis.</text>
</comment>
<keyword evidence="16" id="KW-1185">Reference proteome</keyword>
<comment type="subcellular location">
    <subcellularLocation>
        <location evidence="1">Cell inner membrane</location>
        <topology evidence="1">Multi-pass membrane protein</topology>
    </subcellularLocation>
    <subcellularLocation>
        <location evidence="12">Cell membrane</location>
        <topology evidence="12">Multi-pass membrane protein</topology>
    </subcellularLocation>
</comment>
<sequence length="853" mass="95146">MMQDNDTCQRDKDYLDRLPLNDIQRRALSSHTDTDLPGLTQTHHALAGLQADHDNPALASVATRLALAYGPPALAQDEQETMRPTGSLPIAPPVNRTPIAPVRWGILNPVTRAADTLLRRKSDWNVRRPESRRNPWPANLPPLQETDTETPAPGHSHFYFGNVRRAVLLMLMLGQTAAATYYMRSVLPYQGEGDLEWLLLSLFALLFCWVSAGFWTAMAGFLVLLRGKDRYAISGNDYAPAPIPPNARTAIVMPICNEDATRVIAGLRATYESIRATGELDRFDFFILSDSSEGDARAAELGLWAELCKAVDGFGRIFYRHRKRRVKRKSGNIDDFCRRWGKNYRYMIVLDADSVMTGECVTKLVCMMEAHPDAGIIQTAPVAVGRETLYARIQQFSTRVYGPLFTAGLHYWQLGESHYWGHNAIIRMAPLMKHCVLSPLPGRGSLAGEILSHDFVEAALMRRAGWKVWIAYDVEGSYEEVPPNLLDELKRDRRWCHGNLMNFRLITARGMHPVHRGVFATGVMAYLSAPIWLLFLMLSTVLLGMHTLIEPQYFLEPRQLFPIWPQWHPEKAIALFSATLGLLFLPKVLSVLLVCLHGARQYGGVLRVIASMVIEMLVSMLLAPVRMLFHTRFVLAAFLGIAIHWKSPPREDSETHWREALGKHGFHALLGIAWGAGIYALNPALLLWILPIAGGLALSPLVSAYTSRVSLGRSASRSGLFVIPEEVQTPRELLATAHYVLTAKPAPRFADMVVDPALNALACSAVRARRNSGLYESLVRRTLHQAPESLSAVQQGMILDDAVCLSKLHLHAWSSQQMLAKWSQKQDACADSVAADSAQAIRQDHHQLSAFRA</sequence>
<dbReference type="NCBIfam" id="NF003958">
    <property type="entry name" value="PRK05454.2-1"/>
    <property type="match status" value="1"/>
</dbReference>
<dbReference type="SUPFAM" id="SSF53448">
    <property type="entry name" value="Nucleotide-diphospho-sugar transferases"/>
    <property type="match status" value="1"/>
</dbReference>
<dbReference type="Gene3D" id="3.90.550.10">
    <property type="entry name" value="Spore Coat Polysaccharide Biosynthesis Protein SpsA, Chain A"/>
    <property type="match status" value="1"/>
</dbReference>
<accession>A0ABU1BQV8</accession>
<evidence type="ECO:0000256" key="5">
    <source>
        <dbReference type="ARBA" id="ARBA00022475"/>
    </source>
</evidence>
<evidence type="ECO:0000256" key="7">
    <source>
        <dbReference type="ARBA" id="ARBA00022676"/>
    </source>
</evidence>
<evidence type="ECO:0000259" key="14">
    <source>
        <dbReference type="Pfam" id="PF00535"/>
    </source>
</evidence>
<dbReference type="EMBL" id="JAUYVH010000009">
    <property type="protein sequence ID" value="MDQ9171408.1"/>
    <property type="molecule type" value="Genomic_DNA"/>
</dbReference>
<dbReference type="PANTHER" id="PTHR43867:SF5">
    <property type="entry name" value="GLUCANS BIOSYNTHESIS GLUCOSYLTRANSFERASE H"/>
    <property type="match status" value="1"/>
</dbReference>
<dbReference type="InterPro" id="IPR001173">
    <property type="entry name" value="Glyco_trans_2-like"/>
</dbReference>
<dbReference type="InterPro" id="IPR050321">
    <property type="entry name" value="Glycosyltr_2/OpgH_subfam"/>
</dbReference>
<dbReference type="NCBIfam" id="NF003962">
    <property type="entry name" value="PRK05454.2-5"/>
    <property type="match status" value="1"/>
</dbReference>
<evidence type="ECO:0000256" key="9">
    <source>
        <dbReference type="ARBA" id="ARBA00022692"/>
    </source>
</evidence>
<keyword evidence="9 12" id="KW-0812">Transmembrane</keyword>
<evidence type="ECO:0000256" key="1">
    <source>
        <dbReference type="ARBA" id="ARBA00004429"/>
    </source>
</evidence>
<keyword evidence="5 12" id="KW-1003">Cell membrane</keyword>
<organism evidence="15 16">
    <name type="scientific">Keguizhuia sedimenti</name>
    <dbReference type="NCBI Taxonomy" id="3064264"/>
    <lineage>
        <taxon>Bacteria</taxon>
        <taxon>Pseudomonadati</taxon>
        <taxon>Pseudomonadota</taxon>
        <taxon>Betaproteobacteria</taxon>
        <taxon>Burkholderiales</taxon>
        <taxon>Oxalobacteraceae</taxon>
        <taxon>Keguizhuia</taxon>
    </lineage>
</organism>
<dbReference type="Proteomes" id="UP001225596">
    <property type="component" value="Unassembled WGS sequence"/>
</dbReference>
<evidence type="ECO:0000313" key="15">
    <source>
        <dbReference type="EMBL" id="MDQ9171408.1"/>
    </source>
</evidence>